<keyword evidence="1" id="KW-0430">Lectin</keyword>
<dbReference type="AlphaFoldDB" id="A0A4Q7MUJ3"/>
<accession>A0A4Q7MUJ3</accession>
<protein>
    <submittedName>
        <fullName evidence="1">Concanavalin A-like lectin/glucanase superfamily protein</fullName>
    </submittedName>
</protein>
<reference evidence="1 2" key="1">
    <citation type="submission" date="2019-02" db="EMBL/GenBank/DDBJ databases">
        <title>Genomic Encyclopedia of Type Strains, Phase IV (KMG-IV): sequencing the most valuable type-strain genomes for metagenomic binning, comparative biology and taxonomic classification.</title>
        <authorList>
            <person name="Goeker M."/>
        </authorList>
    </citation>
    <scope>NUCLEOTIDE SEQUENCE [LARGE SCALE GENOMIC DNA]</scope>
    <source>
        <strain evidence="1 2">DSM 18116</strain>
    </source>
</reference>
<dbReference type="Gene3D" id="2.60.120.200">
    <property type="match status" value="1"/>
</dbReference>
<keyword evidence="2" id="KW-1185">Reference proteome</keyword>
<comment type="caution">
    <text evidence="1">The sequence shown here is derived from an EMBL/GenBank/DDBJ whole genome shotgun (WGS) entry which is preliminary data.</text>
</comment>
<dbReference type="EMBL" id="SGXA01000002">
    <property type="protein sequence ID" value="RZS71634.1"/>
    <property type="molecule type" value="Genomic_DNA"/>
</dbReference>
<dbReference type="GO" id="GO:0030246">
    <property type="term" value="F:carbohydrate binding"/>
    <property type="evidence" value="ECO:0007669"/>
    <property type="project" value="UniProtKB-KW"/>
</dbReference>
<dbReference type="SUPFAM" id="SSF49899">
    <property type="entry name" value="Concanavalin A-like lectins/glucanases"/>
    <property type="match status" value="1"/>
</dbReference>
<dbReference type="InterPro" id="IPR013320">
    <property type="entry name" value="ConA-like_dom_sf"/>
</dbReference>
<dbReference type="Proteomes" id="UP000293874">
    <property type="component" value="Unassembled WGS sequence"/>
</dbReference>
<dbReference type="PROSITE" id="PS51257">
    <property type="entry name" value="PROKAR_LIPOPROTEIN"/>
    <property type="match status" value="1"/>
</dbReference>
<dbReference type="GO" id="GO:0005975">
    <property type="term" value="P:carbohydrate metabolic process"/>
    <property type="evidence" value="ECO:0007669"/>
    <property type="project" value="UniProtKB-ARBA"/>
</dbReference>
<dbReference type="RefSeq" id="WP_130542113.1">
    <property type="nucleotide sequence ID" value="NZ_CP042431.1"/>
</dbReference>
<dbReference type="OrthoDB" id="9814380at2"/>
<organism evidence="1 2">
    <name type="scientific">Pseudobacter ginsenosidimutans</name>
    <dbReference type="NCBI Taxonomy" id="661488"/>
    <lineage>
        <taxon>Bacteria</taxon>
        <taxon>Pseudomonadati</taxon>
        <taxon>Bacteroidota</taxon>
        <taxon>Chitinophagia</taxon>
        <taxon>Chitinophagales</taxon>
        <taxon>Chitinophagaceae</taxon>
        <taxon>Pseudobacter</taxon>
    </lineage>
</organism>
<sequence length="277" mass="30359">MKSNQSFFIICLLAVLAGASCQKLDRPGMPEYPVDQANPGGALNFFTAFEGTEVDSIRANFGQPVNATWVDGISGKAYKGGPDSYIKYPSANNFSRATSFTISFWLKKTPHPPGSAAEMVFGLSTTKGEIEHKSDIFLLIEDGNQSTAELATFKFYLLDQWFEYNGDKRIPNVLNDQWHHFAFTYDENSSKLVTYVDGAEPTNLPAGFGDVKFQGNPRGKLDLTKSAGLIIGGPAALAVGVKPPVWMVEYTGALDQFRLYNKVLTQAEITALFNGKQ</sequence>
<gene>
    <name evidence="1" type="ORF">EV199_3540</name>
</gene>
<dbReference type="GO" id="GO:0004553">
    <property type="term" value="F:hydrolase activity, hydrolyzing O-glycosyl compounds"/>
    <property type="evidence" value="ECO:0007669"/>
    <property type="project" value="UniProtKB-ARBA"/>
</dbReference>
<name>A0A4Q7MUJ3_9BACT</name>
<proteinExistence type="predicted"/>
<dbReference type="Pfam" id="PF13385">
    <property type="entry name" value="Laminin_G_3"/>
    <property type="match status" value="1"/>
</dbReference>
<evidence type="ECO:0000313" key="1">
    <source>
        <dbReference type="EMBL" id="RZS71634.1"/>
    </source>
</evidence>
<evidence type="ECO:0000313" key="2">
    <source>
        <dbReference type="Proteomes" id="UP000293874"/>
    </source>
</evidence>